<reference evidence="4" key="2">
    <citation type="submission" date="2023-03" db="EMBL/GenBank/DDBJ databases">
        <authorList>
            <person name="Inwood S.N."/>
            <person name="Skelly J.G."/>
            <person name="Guhlin J."/>
            <person name="Harrop T.W.R."/>
            <person name="Goldson S.G."/>
            <person name="Dearden P.K."/>
        </authorList>
    </citation>
    <scope>NUCLEOTIDE SEQUENCE</scope>
    <source>
        <strain evidence="4">Lincoln</strain>
        <tissue evidence="4">Whole body</tissue>
    </source>
</reference>
<comment type="subcellular location">
    <subcellularLocation>
        <location evidence="1">Nucleus</location>
    </subcellularLocation>
</comment>
<dbReference type="InterPro" id="IPR001005">
    <property type="entry name" value="SANT/Myb"/>
</dbReference>
<organism evidence="4 5">
    <name type="scientific">Microctonus hyperodae</name>
    <name type="common">Parasitoid wasp</name>
    <dbReference type="NCBI Taxonomy" id="165561"/>
    <lineage>
        <taxon>Eukaryota</taxon>
        <taxon>Metazoa</taxon>
        <taxon>Ecdysozoa</taxon>
        <taxon>Arthropoda</taxon>
        <taxon>Hexapoda</taxon>
        <taxon>Insecta</taxon>
        <taxon>Pterygota</taxon>
        <taxon>Neoptera</taxon>
        <taxon>Endopterygota</taxon>
        <taxon>Hymenoptera</taxon>
        <taxon>Apocrita</taxon>
        <taxon>Ichneumonoidea</taxon>
        <taxon>Braconidae</taxon>
        <taxon>Euphorinae</taxon>
        <taxon>Microctonus</taxon>
    </lineage>
</organism>
<comment type="caution">
    <text evidence="4">The sequence shown here is derived from an EMBL/GenBank/DDBJ whole genome shotgun (WGS) entry which is preliminary data.</text>
</comment>
<feature type="compositionally biased region" description="Low complexity" evidence="2">
    <location>
        <begin position="160"/>
        <end position="174"/>
    </location>
</feature>
<evidence type="ECO:0000313" key="4">
    <source>
        <dbReference type="EMBL" id="KAK0181650.1"/>
    </source>
</evidence>
<dbReference type="EMBL" id="JAQQBR010000002">
    <property type="protein sequence ID" value="KAK0181650.1"/>
    <property type="molecule type" value="Genomic_DNA"/>
</dbReference>
<dbReference type="CDD" id="cd00167">
    <property type="entry name" value="SANT"/>
    <property type="match status" value="1"/>
</dbReference>
<name>A0AA39G4Z0_MICHY</name>
<feature type="region of interest" description="Disordered" evidence="2">
    <location>
        <begin position="1"/>
        <end position="92"/>
    </location>
</feature>
<evidence type="ECO:0000256" key="2">
    <source>
        <dbReference type="SAM" id="MobiDB-lite"/>
    </source>
</evidence>
<protein>
    <recommendedName>
        <fullName evidence="3">Myb-like domain-containing protein</fullName>
    </recommendedName>
</protein>
<dbReference type="PANTHER" id="PTHR22929">
    <property type="entry name" value="RNA POLYMERASE III TRANSCRIPTION INITIATION FACTOR B"/>
    <property type="match status" value="1"/>
</dbReference>
<evidence type="ECO:0000313" key="5">
    <source>
        <dbReference type="Proteomes" id="UP001168972"/>
    </source>
</evidence>
<accession>A0AA39G4Z0</accession>
<feature type="region of interest" description="Disordered" evidence="2">
    <location>
        <begin position="160"/>
        <end position="206"/>
    </location>
</feature>
<dbReference type="GO" id="GO:0001156">
    <property type="term" value="F:TFIIIC-class transcription factor complex binding"/>
    <property type="evidence" value="ECO:0007669"/>
    <property type="project" value="TreeGrafter"/>
</dbReference>
<evidence type="ECO:0000256" key="1">
    <source>
        <dbReference type="ARBA" id="ARBA00004123"/>
    </source>
</evidence>
<evidence type="ECO:0000259" key="3">
    <source>
        <dbReference type="SMART" id="SM00717"/>
    </source>
</evidence>
<dbReference type="InterPro" id="IPR009057">
    <property type="entry name" value="Homeodomain-like_sf"/>
</dbReference>
<dbReference type="GO" id="GO:0070898">
    <property type="term" value="P:RNA polymerase III preinitiation complex assembly"/>
    <property type="evidence" value="ECO:0007669"/>
    <property type="project" value="TreeGrafter"/>
</dbReference>
<dbReference type="Proteomes" id="UP001168972">
    <property type="component" value="Unassembled WGS sequence"/>
</dbReference>
<dbReference type="GO" id="GO:0000126">
    <property type="term" value="C:transcription factor TFIIIB complex"/>
    <property type="evidence" value="ECO:0007669"/>
    <property type="project" value="TreeGrafter"/>
</dbReference>
<keyword evidence="5" id="KW-1185">Reference proteome</keyword>
<proteinExistence type="predicted"/>
<dbReference type="SMART" id="SM00717">
    <property type="entry name" value="SANT"/>
    <property type="match status" value="1"/>
</dbReference>
<reference evidence="4" key="1">
    <citation type="journal article" date="2023" name="bioRxiv">
        <title>Scaffold-level genome assemblies of two parasitoid biocontrol wasps reveal the parthenogenesis mechanism and an associated novel virus.</title>
        <authorList>
            <person name="Inwood S."/>
            <person name="Skelly J."/>
            <person name="Guhlin J."/>
            <person name="Harrop T."/>
            <person name="Goldson S."/>
            <person name="Dearden P."/>
        </authorList>
    </citation>
    <scope>NUCLEOTIDE SEQUENCE</scope>
    <source>
        <strain evidence="4">Lincoln</strain>
        <tissue evidence="4">Whole body</tissue>
    </source>
</reference>
<gene>
    <name evidence="4" type="ORF">PV327_003918</name>
</gene>
<dbReference type="GO" id="GO:0005634">
    <property type="term" value="C:nucleus"/>
    <property type="evidence" value="ECO:0007669"/>
    <property type="project" value="UniProtKB-SubCell"/>
</dbReference>
<feature type="compositionally biased region" description="Low complexity" evidence="2">
    <location>
        <begin position="342"/>
        <end position="356"/>
    </location>
</feature>
<feature type="compositionally biased region" description="Basic residues" evidence="2">
    <location>
        <begin position="357"/>
        <end position="366"/>
    </location>
</feature>
<feature type="region of interest" description="Disordered" evidence="2">
    <location>
        <begin position="452"/>
        <end position="474"/>
    </location>
</feature>
<feature type="region of interest" description="Disordered" evidence="2">
    <location>
        <begin position="338"/>
        <end position="367"/>
    </location>
</feature>
<dbReference type="SUPFAM" id="SSF46689">
    <property type="entry name" value="Homeodomain-like"/>
    <property type="match status" value="1"/>
</dbReference>
<feature type="compositionally biased region" description="Basic and acidic residues" evidence="2">
    <location>
        <begin position="1"/>
        <end position="11"/>
    </location>
</feature>
<dbReference type="AlphaFoldDB" id="A0AA39G4Z0"/>
<sequence>METAVIDKEHQVPLGNTKMTSPGISKRDTEVSPAKSVTGRKCFPRPIPRLDGHGRIRKNSVQGSGASASESEDDARRSSTSIPSVNLAKPETTVQNEKQAVVANNSINLSNTVVKAKRKMVISESARKLAEARREFQLKHENKPPDRSQLRMYDFIHYNPTTNPMKKKPNNTNTAQSSVRAPVEPRVTKPVEENADDPAPTAMPVPQVKVGPDGQLILDEQSLVIENTGVKESREELANQAVIFEDNDFGNGFYKRRKKTKEWPEWETIKFYKALNIVGTDFLLMQSLFPKRSRQELKVKFKKEERMNRLLVEKALKYSQEFDIDLLKKELESFENPEKVVPKSSSKVNSSKNTPKQSRKRKKASRRIAAISICEEDADDDVSTEYEDMSEPPTKIERVNISTSELGDCDEADNESDSEIYEVKPTRSGRRPKVKNIRTNVNHTLAKIFKNDSKRTDDTSQTEITAENDKESAPITQDVSTVENNDPVPDFSSVVPGSLVIVCKESTNQPGENVVQVYMVGSDGTDDKMNVTKTVTPIDVRPEALSMLTNETSSGTAVNVEN</sequence>
<dbReference type="InterPro" id="IPR039467">
    <property type="entry name" value="TFIIIB_B''_Myb"/>
</dbReference>
<dbReference type="Pfam" id="PF15963">
    <property type="entry name" value="Myb_DNA-bind_7"/>
    <property type="match status" value="1"/>
</dbReference>
<feature type="domain" description="Myb-like" evidence="3">
    <location>
        <begin position="259"/>
        <end position="307"/>
    </location>
</feature>
<dbReference type="PANTHER" id="PTHR22929:SF0">
    <property type="entry name" value="TRANSCRIPTION FACTOR TFIIIB COMPONENT B'' HOMOLOG"/>
    <property type="match status" value="1"/>
</dbReference>